<gene>
    <name evidence="2" type="ORF">METZ01_LOCUS256710</name>
</gene>
<evidence type="ECO:0000313" key="2">
    <source>
        <dbReference type="EMBL" id="SVC03856.1"/>
    </source>
</evidence>
<feature type="non-terminal residue" evidence="2">
    <location>
        <position position="43"/>
    </location>
</feature>
<organism evidence="2">
    <name type="scientific">marine metagenome</name>
    <dbReference type="NCBI Taxonomy" id="408172"/>
    <lineage>
        <taxon>unclassified sequences</taxon>
        <taxon>metagenomes</taxon>
        <taxon>ecological metagenomes</taxon>
    </lineage>
</organism>
<accession>A0A382IW44</accession>
<proteinExistence type="predicted"/>
<dbReference type="EMBL" id="UINC01070027">
    <property type="protein sequence ID" value="SVC03856.1"/>
    <property type="molecule type" value="Genomic_DNA"/>
</dbReference>
<protein>
    <submittedName>
        <fullName evidence="2">Uncharacterized protein</fullName>
    </submittedName>
</protein>
<reference evidence="2" key="1">
    <citation type="submission" date="2018-05" db="EMBL/GenBank/DDBJ databases">
        <authorList>
            <person name="Lanie J.A."/>
            <person name="Ng W.-L."/>
            <person name="Kazmierczak K.M."/>
            <person name="Andrzejewski T.M."/>
            <person name="Davidsen T.M."/>
            <person name="Wayne K.J."/>
            <person name="Tettelin H."/>
            <person name="Glass J.I."/>
            <person name="Rusch D."/>
            <person name="Podicherti R."/>
            <person name="Tsui H.-C.T."/>
            <person name="Winkler M.E."/>
        </authorList>
    </citation>
    <scope>NUCLEOTIDE SEQUENCE</scope>
</reference>
<keyword evidence="1" id="KW-0472">Membrane</keyword>
<sequence length="43" mass="5296">MMSLLHRYVLRRFIYNYALSVIGLIGIFLIVDFFERVDEFIRR</sequence>
<evidence type="ECO:0000256" key="1">
    <source>
        <dbReference type="SAM" id="Phobius"/>
    </source>
</evidence>
<keyword evidence="1" id="KW-0812">Transmembrane</keyword>
<name>A0A382IW44_9ZZZZ</name>
<dbReference type="AlphaFoldDB" id="A0A382IW44"/>
<keyword evidence="1" id="KW-1133">Transmembrane helix</keyword>
<feature type="transmembrane region" description="Helical" evidence="1">
    <location>
        <begin position="14"/>
        <end position="34"/>
    </location>
</feature>